<comment type="caution">
    <text evidence="1">The sequence shown here is derived from an EMBL/GenBank/DDBJ whole genome shotgun (WGS) entry which is preliminary data.</text>
</comment>
<protein>
    <submittedName>
        <fullName evidence="1">Uncharacterized protein</fullName>
    </submittedName>
</protein>
<reference evidence="1 2" key="1">
    <citation type="submission" date="2012-04" db="EMBL/GenBank/DDBJ databases">
        <authorList>
            <person name="Genoscope - CEA"/>
        </authorList>
    </citation>
    <scope>NUCLEOTIDE SEQUENCE [LARGE SCALE GENOMIC DNA]</scope>
    <source>
        <strain evidence="1 2">9809</strain>
    </source>
</reference>
<organism evidence="1 2">
    <name type="scientific">Microcystis aeruginosa PCC 9809</name>
    <dbReference type="NCBI Taxonomy" id="1160285"/>
    <lineage>
        <taxon>Bacteria</taxon>
        <taxon>Bacillati</taxon>
        <taxon>Cyanobacteriota</taxon>
        <taxon>Cyanophyceae</taxon>
        <taxon>Oscillatoriophycideae</taxon>
        <taxon>Chroococcales</taxon>
        <taxon>Microcystaceae</taxon>
        <taxon>Microcystis</taxon>
    </lineage>
</organism>
<dbReference type="Proteomes" id="UP000004775">
    <property type="component" value="Unassembled WGS sequence"/>
</dbReference>
<dbReference type="RefSeq" id="WP_004162540.1">
    <property type="nucleotide sequence ID" value="NZ_HE973734.1"/>
</dbReference>
<sequence length="42" mass="4529">MILSKLATARGFNGETCSHSLGQLLDLEKALDLLEVSLICPQ</sequence>
<dbReference type="EMBL" id="CAIO01000335">
    <property type="protein sequence ID" value="CCI26513.1"/>
    <property type="molecule type" value="Genomic_DNA"/>
</dbReference>
<evidence type="ECO:0000313" key="1">
    <source>
        <dbReference type="EMBL" id="CCI26513.1"/>
    </source>
</evidence>
<gene>
    <name evidence="1" type="ORF">MICAH_400003</name>
</gene>
<dbReference type="HOGENOM" id="CLU_3254085_0_0_3"/>
<evidence type="ECO:0000313" key="2">
    <source>
        <dbReference type="Proteomes" id="UP000004775"/>
    </source>
</evidence>
<name>I4HWT9_MICAE</name>
<proteinExistence type="predicted"/>
<accession>I4HWT9</accession>
<dbReference type="AlphaFoldDB" id="I4HWT9"/>